<dbReference type="PANTHER" id="PTHR22916:SF51">
    <property type="entry name" value="GLYCOSYLTRANSFERASE EPSH-RELATED"/>
    <property type="match status" value="1"/>
</dbReference>
<feature type="domain" description="Glycosyltransferase 2-like" evidence="3">
    <location>
        <begin position="3"/>
        <end position="165"/>
    </location>
</feature>
<dbReference type="CDD" id="cd00761">
    <property type="entry name" value="Glyco_tranf_GTA_type"/>
    <property type="match status" value="1"/>
</dbReference>
<comment type="caution">
    <text evidence="4">The sequence shown here is derived from an EMBL/GenBank/DDBJ whole genome shotgun (WGS) entry which is preliminary data.</text>
</comment>
<name>A0ABW4NQR9_9LACT</name>
<evidence type="ECO:0000313" key="5">
    <source>
        <dbReference type="Proteomes" id="UP001597285"/>
    </source>
</evidence>
<dbReference type="InterPro" id="IPR029044">
    <property type="entry name" value="Nucleotide-diphossugar_trans"/>
</dbReference>
<dbReference type="PANTHER" id="PTHR22916">
    <property type="entry name" value="GLYCOSYLTRANSFERASE"/>
    <property type="match status" value="1"/>
</dbReference>
<evidence type="ECO:0000313" key="4">
    <source>
        <dbReference type="EMBL" id="MFD1800528.1"/>
    </source>
</evidence>
<evidence type="ECO:0000256" key="1">
    <source>
        <dbReference type="ARBA" id="ARBA00022676"/>
    </source>
</evidence>
<keyword evidence="2" id="KW-0808">Transferase</keyword>
<dbReference type="EMBL" id="JBHUFF010000022">
    <property type="protein sequence ID" value="MFD1800528.1"/>
    <property type="molecule type" value="Genomic_DNA"/>
</dbReference>
<proteinExistence type="predicted"/>
<sequence length="327" mass="38457">MISIIVPVYNAENYLVKCLNDLRYQTYHKLEIILVDDGSTDASGQICERFARADSRFKVIHKKRNGLSSAYNAGLLIAKGKYVSFVSSMDRVDEVMFENLISLMLKTQAEIIICGYIEEDFGSNSKYIGPHQVIEWQREEALQKELNRKKQYGFMNNKLFLMDLFKQPPSLRFDPTIYLFEDLLMCIQCFLKSEKIIYTPTPYYHYVKSPYLFTFSSFITDKENLSGLTALSRVIELCEDLAEINVIKLKEQYMTFNLELLMYAYEQKISHGWMVNDLKKNLYHYKLSELNDKKLQMNYLVARSSLKLSYLIWKLKRKDQPSYDNDN</sequence>
<reference evidence="5" key="1">
    <citation type="journal article" date="2019" name="Int. J. Syst. Evol. Microbiol.">
        <title>The Global Catalogue of Microorganisms (GCM) 10K type strain sequencing project: providing services to taxonomists for standard genome sequencing and annotation.</title>
        <authorList>
            <consortium name="The Broad Institute Genomics Platform"/>
            <consortium name="The Broad Institute Genome Sequencing Center for Infectious Disease"/>
            <person name="Wu L."/>
            <person name="Ma J."/>
        </authorList>
    </citation>
    <scope>NUCLEOTIDE SEQUENCE [LARGE SCALE GENOMIC DNA]</scope>
    <source>
        <strain evidence="5">KCTC 42143</strain>
    </source>
</reference>
<dbReference type="RefSeq" id="WP_058918716.1">
    <property type="nucleotide sequence ID" value="NZ_JBHSQC010000002.1"/>
</dbReference>
<evidence type="ECO:0000256" key="2">
    <source>
        <dbReference type="ARBA" id="ARBA00022679"/>
    </source>
</evidence>
<dbReference type="Pfam" id="PF00535">
    <property type="entry name" value="Glycos_transf_2"/>
    <property type="match status" value="1"/>
</dbReference>
<organism evidence="4 5">
    <name type="scientific">Carnobacterium antarcticum</name>
    <dbReference type="NCBI Taxonomy" id="2126436"/>
    <lineage>
        <taxon>Bacteria</taxon>
        <taxon>Bacillati</taxon>
        <taxon>Bacillota</taxon>
        <taxon>Bacilli</taxon>
        <taxon>Lactobacillales</taxon>
        <taxon>Carnobacteriaceae</taxon>
        <taxon>Carnobacterium</taxon>
    </lineage>
</organism>
<evidence type="ECO:0000259" key="3">
    <source>
        <dbReference type="Pfam" id="PF00535"/>
    </source>
</evidence>
<dbReference type="InterPro" id="IPR001173">
    <property type="entry name" value="Glyco_trans_2-like"/>
</dbReference>
<gene>
    <name evidence="4" type="ORF">ACFSBK_11775</name>
</gene>
<accession>A0ABW4NQR9</accession>
<dbReference type="SUPFAM" id="SSF53448">
    <property type="entry name" value="Nucleotide-diphospho-sugar transferases"/>
    <property type="match status" value="1"/>
</dbReference>
<keyword evidence="5" id="KW-1185">Reference proteome</keyword>
<dbReference type="Gene3D" id="3.90.550.10">
    <property type="entry name" value="Spore Coat Polysaccharide Biosynthesis Protein SpsA, Chain A"/>
    <property type="match status" value="1"/>
</dbReference>
<dbReference type="Proteomes" id="UP001597285">
    <property type="component" value="Unassembled WGS sequence"/>
</dbReference>
<keyword evidence="1" id="KW-0328">Glycosyltransferase</keyword>
<protein>
    <submittedName>
        <fullName evidence="4">Glycosyltransferase family 2 protein</fullName>
    </submittedName>
</protein>